<evidence type="ECO:0000256" key="2">
    <source>
        <dbReference type="SAM" id="Phobius"/>
    </source>
</evidence>
<gene>
    <name evidence="3" type="ORF">BGZ70_000715</name>
</gene>
<keyword evidence="2" id="KW-0472">Membrane</keyword>
<sequence>MTESTPSGHRRWLRTAILTTVALLGGGQVFYYYIWSGRLSASFHRETNDRTVHHPQQPVESDRACILLDRPFLAANLPDYTKTSLKQWTQCQRLNNTLPEWTVHHCVTPGSNNQADDDPSCYPGGYFRIQRTQFPAATAAAVARVDHTSLLEKGTCRLNSTATLAEDSITNQYASSFLGPDTFRVVLVGPERLSLMQQQSLGNCTYAIPYLISRPGRFWVQKIFHTYENYNALNENRPRDWWPEYHGKDLLASSSAAPSPQQQQQEDQDQQTHHREYFHFDVCSHCVPWVAIDEAQGLAGTKKACTTNAKMQSRQYGTYRARMPIESVQQAVSHPYEWIPVRPRCMFYPAVTSFEPRDASDSDEIKAQKKEASNCLLKPRSIAFVGDEHLQTLFTGVMQRLRGDPGPIEVIEKSREAQVLRVNQVQARLDFDADLSETLARIQSSLDPQGVLPDDEDATDPEDPVPDLANFDDIDTVVLGLGVYPASVGHWTTVQFQERVKAVLEGLASIRNERQVASGGDKMDRRNNLKVIWMGTPAWTDRTDQETRNAADWRTNHRILYWNKLVEEMIERINVQAGGDGIIDKLSGLPITISFKSSTQELYTAQTPVDSLAAELIHKLDLCS</sequence>
<name>A0A9P6IXR7_MORAP</name>
<dbReference type="EMBL" id="JAAAHY010001147">
    <property type="protein sequence ID" value="KAF9952132.1"/>
    <property type="molecule type" value="Genomic_DNA"/>
</dbReference>
<proteinExistence type="predicted"/>
<feature type="region of interest" description="Disordered" evidence="1">
    <location>
        <begin position="444"/>
        <end position="463"/>
    </location>
</feature>
<feature type="region of interest" description="Disordered" evidence="1">
    <location>
        <begin position="252"/>
        <end position="272"/>
    </location>
</feature>
<accession>A0A9P6IXR7</accession>
<feature type="compositionally biased region" description="Acidic residues" evidence="1">
    <location>
        <begin position="453"/>
        <end position="463"/>
    </location>
</feature>
<comment type="caution">
    <text evidence="3">The sequence shown here is derived from an EMBL/GenBank/DDBJ whole genome shotgun (WGS) entry which is preliminary data.</text>
</comment>
<feature type="transmembrane region" description="Helical" evidence="2">
    <location>
        <begin position="12"/>
        <end position="35"/>
    </location>
</feature>
<protein>
    <submittedName>
        <fullName evidence="3">Uncharacterized protein</fullName>
    </submittedName>
</protein>
<feature type="compositionally biased region" description="Low complexity" evidence="1">
    <location>
        <begin position="252"/>
        <end position="265"/>
    </location>
</feature>
<keyword evidence="4" id="KW-1185">Reference proteome</keyword>
<evidence type="ECO:0000256" key="1">
    <source>
        <dbReference type="SAM" id="MobiDB-lite"/>
    </source>
</evidence>
<dbReference type="OrthoDB" id="2383640at2759"/>
<keyword evidence="2" id="KW-1133">Transmembrane helix</keyword>
<keyword evidence="2" id="KW-0812">Transmembrane</keyword>
<reference evidence="3" key="1">
    <citation type="journal article" date="2020" name="Fungal Divers.">
        <title>Resolving the Mortierellaceae phylogeny through synthesis of multi-gene phylogenetics and phylogenomics.</title>
        <authorList>
            <person name="Vandepol N."/>
            <person name="Liber J."/>
            <person name="Desiro A."/>
            <person name="Na H."/>
            <person name="Kennedy M."/>
            <person name="Barry K."/>
            <person name="Grigoriev I.V."/>
            <person name="Miller A.N."/>
            <person name="O'Donnell K."/>
            <person name="Stajich J.E."/>
            <person name="Bonito G."/>
        </authorList>
    </citation>
    <scope>NUCLEOTIDE SEQUENCE</scope>
    <source>
        <strain evidence="3">CK1249</strain>
    </source>
</reference>
<organism evidence="3 4">
    <name type="scientific">Mortierella alpina</name>
    <name type="common">Oleaginous fungus</name>
    <name type="synonym">Mortierella renispora</name>
    <dbReference type="NCBI Taxonomy" id="64518"/>
    <lineage>
        <taxon>Eukaryota</taxon>
        <taxon>Fungi</taxon>
        <taxon>Fungi incertae sedis</taxon>
        <taxon>Mucoromycota</taxon>
        <taxon>Mortierellomycotina</taxon>
        <taxon>Mortierellomycetes</taxon>
        <taxon>Mortierellales</taxon>
        <taxon>Mortierellaceae</taxon>
        <taxon>Mortierella</taxon>
    </lineage>
</organism>
<evidence type="ECO:0000313" key="4">
    <source>
        <dbReference type="Proteomes" id="UP000738359"/>
    </source>
</evidence>
<dbReference type="AlphaFoldDB" id="A0A9P6IXR7"/>
<evidence type="ECO:0000313" key="3">
    <source>
        <dbReference type="EMBL" id="KAF9952132.1"/>
    </source>
</evidence>
<dbReference type="Proteomes" id="UP000738359">
    <property type="component" value="Unassembled WGS sequence"/>
</dbReference>